<evidence type="ECO:0000313" key="1">
    <source>
        <dbReference type="EMBL" id="AUB83764.1"/>
    </source>
</evidence>
<sequence>MAHPAPLDGLAVGPAAAFGGPVPPLWLLLAPAGIIVGRDGRTFSNPAPGPVVERFQAGGVDLPLDTEHATHIRAPAGLDAPAAGWIEAMEQRAGEVWGRVKWTEAGAAAVRSRGYRYYSPAYTLNAAQEVIAVQSVGLTNKPNLDLPALNRLAAPRPSPTLSGDALRIAAAFGNTPESLERYAQTAAALHRAQEGVIVDAARIAAAFGNTPTALIRYGHLTTT</sequence>
<dbReference type="AlphaFoldDB" id="A0A2K8UDT9"/>
<keyword evidence="2" id="KW-1185">Reference proteome</keyword>
<dbReference type="InterPro" id="IPR012106">
    <property type="entry name" value="Phage_Mu_Gp1"/>
</dbReference>
<dbReference type="Proteomes" id="UP000232638">
    <property type="component" value="Chromosome"/>
</dbReference>
<dbReference type="Pfam" id="PF10123">
    <property type="entry name" value="Mu-like_Pro"/>
    <property type="match status" value="1"/>
</dbReference>
<proteinExistence type="predicted"/>
<dbReference type="EMBL" id="CP020370">
    <property type="protein sequence ID" value="AUB83764.1"/>
    <property type="molecule type" value="Genomic_DNA"/>
</dbReference>
<dbReference type="KEGG" id="tsy:THSYN_24280"/>
<evidence type="ECO:0008006" key="3">
    <source>
        <dbReference type="Google" id="ProtNLM"/>
    </source>
</evidence>
<name>A0A2K8UDT9_9GAMM</name>
<gene>
    <name evidence="1" type="ORF">THSYN_24280</name>
</gene>
<protein>
    <recommendedName>
        <fullName evidence="3">Mu-like prophage I protein</fullName>
    </recommendedName>
</protein>
<accession>A0A2K8UDT9</accession>
<organism evidence="1 2">
    <name type="scientific">Candidatus Thiodictyon syntrophicum</name>
    <dbReference type="NCBI Taxonomy" id="1166950"/>
    <lineage>
        <taxon>Bacteria</taxon>
        <taxon>Pseudomonadati</taxon>
        <taxon>Pseudomonadota</taxon>
        <taxon>Gammaproteobacteria</taxon>
        <taxon>Chromatiales</taxon>
        <taxon>Chromatiaceae</taxon>
        <taxon>Thiodictyon</taxon>
    </lineage>
</organism>
<dbReference type="RefSeq" id="WP_100921442.1">
    <property type="nucleotide sequence ID" value="NZ_CP020370.1"/>
</dbReference>
<dbReference type="OrthoDB" id="2043985at2"/>
<evidence type="ECO:0000313" key="2">
    <source>
        <dbReference type="Proteomes" id="UP000232638"/>
    </source>
</evidence>
<reference evidence="1 2" key="1">
    <citation type="submission" date="2017-03" db="EMBL/GenBank/DDBJ databases">
        <title>Complete genome sequence of Candidatus 'Thiodictyon syntrophicum' sp. nov. strain Cad16T, a photolithoautotroph purple sulfur bacterium isolated from an alpine meromictic lake.</title>
        <authorList>
            <person name="Luedin S.M."/>
            <person name="Pothier J.F."/>
            <person name="Danza F."/>
            <person name="Storelli N."/>
            <person name="Wittwer M."/>
            <person name="Tonolla M."/>
        </authorList>
    </citation>
    <scope>NUCLEOTIDE SEQUENCE [LARGE SCALE GENOMIC DNA]</scope>
    <source>
        <strain evidence="1 2">Cad16T</strain>
    </source>
</reference>